<reference evidence="3 4" key="1">
    <citation type="submission" date="2019-10" db="EMBL/GenBank/DDBJ databases">
        <title>Whole genome shotgun sequence of Streptomyces angustmyceticus NBRC 3934.</title>
        <authorList>
            <person name="Hosoyama A."/>
            <person name="Ichikawa N."/>
            <person name="Kimura A."/>
            <person name="Kitahashi Y."/>
            <person name="Komaki H."/>
            <person name="Uohara A."/>
        </authorList>
    </citation>
    <scope>NUCLEOTIDE SEQUENCE [LARGE SCALE GENOMIC DNA]</scope>
    <source>
        <strain evidence="3 4">NBRC 3934</strain>
    </source>
</reference>
<organism evidence="3 4">
    <name type="scientific">Streptomyces angustmyceticus</name>
    <dbReference type="NCBI Taxonomy" id="285578"/>
    <lineage>
        <taxon>Bacteria</taxon>
        <taxon>Bacillati</taxon>
        <taxon>Actinomycetota</taxon>
        <taxon>Actinomycetes</taxon>
        <taxon>Kitasatosporales</taxon>
        <taxon>Streptomycetaceae</taxon>
        <taxon>Streptomyces</taxon>
    </lineage>
</organism>
<feature type="binding site" evidence="1">
    <location>
        <position position="183"/>
    </location>
    <ligand>
        <name>Mg(2+)</name>
        <dbReference type="ChEBI" id="CHEBI:18420"/>
        <label>1</label>
    </ligand>
</feature>
<evidence type="ECO:0000313" key="4">
    <source>
        <dbReference type="Proteomes" id="UP000325598"/>
    </source>
</evidence>
<keyword evidence="4" id="KW-1185">Reference proteome</keyword>
<feature type="compositionally biased region" description="Low complexity" evidence="2">
    <location>
        <begin position="77"/>
        <end position="98"/>
    </location>
</feature>
<dbReference type="EMBL" id="BLAG01000027">
    <property type="protein sequence ID" value="GES34347.1"/>
    <property type="molecule type" value="Genomic_DNA"/>
</dbReference>
<dbReference type="Proteomes" id="UP000325598">
    <property type="component" value="Unassembled WGS sequence"/>
</dbReference>
<evidence type="ECO:0008006" key="5">
    <source>
        <dbReference type="Google" id="ProtNLM"/>
    </source>
</evidence>
<accession>A0A5J4LJP7</accession>
<dbReference type="AlphaFoldDB" id="A0A5J4LJP7"/>
<feature type="binding site" evidence="1">
    <location>
        <position position="419"/>
    </location>
    <ligand>
        <name>Mg(2+)</name>
        <dbReference type="ChEBI" id="CHEBI:18420"/>
        <label>1</label>
    </ligand>
</feature>
<feature type="compositionally biased region" description="Basic residues" evidence="2">
    <location>
        <begin position="50"/>
        <end position="70"/>
    </location>
</feature>
<dbReference type="InterPro" id="IPR036705">
    <property type="entry name" value="Ribosyl_crysJ1_sf"/>
</dbReference>
<dbReference type="InterPro" id="IPR050792">
    <property type="entry name" value="ADP-ribosylglycohydrolase"/>
</dbReference>
<dbReference type="InterPro" id="IPR005502">
    <property type="entry name" value="Ribosyl_crysJ1"/>
</dbReference>
<dbReference type="Pfam" id="PF03747">
    <property type="entry name" value="ADP_ribosyl_GH"/>
    <property type="match status" value="1"/>
</dbReference>
<keyword evidence="1" id="KW-0479">Metal-binding</keyword>
<feature type="region of interest" description="Disordered" evidence="2">
    <location>
        <begin position="1"/>
        <end position="100"/>
    </location>
</feature>
<proteinExistence type="predicted"/>
<gene>
    <name evidence="3" type="ORF">San01_68350</name>
</gene>
<dbReference type="PANTHER" id="PTHR16222:SF12">
    <property type="entry name" value="ADP-RIBOSYLGLYCOHYDROLASE-RELATED"/>
    <property type="match status" value="1"/>
</dbReference>
<name>A0A5J4LJP7_9ACTN</name>
<dbReference type="Gene3D" id="1.10.4080.10">
    <property type="entry name" value="ADP-ribosylation/Crystallin J1"/>
    <property type="match status" value="1"/>
</dbReference>
<evidence type="ECO:0000313" key="3">
    <source>
        <dbReference type="EMBL" id="GES34347.1"/>
    </source>
</evidence>
<keyword evidence="1" id="KW-0460">Magnesium</keyword>
<sequence length="500" mass="52136">MTLPPGTGEPGRRVARIQGSGPRPAGAPRSRAALRPDAAGAARRPGPRPSRPRRRAGRPLPHRGRTHPHMTHASERTPAAPHPADAPAGPATAAAPVTAPVPPRPVPPVVAAPPSLEDRAVGALAGAAVGDALGGPVQGWSPEEIVKRHGGRVGGIVGPFHDDWRTARPIAPYHKGDGHVTDDTLMTHALVRVYEAVRDHLDAYDIADHLVPDLIGTPRWIPELETEALPLQRIFLAEKWIVARLHYGHADPREAGVGNIVNCGAAMYMAPVGIVNAGNPDRAYAEALDISAAHQSSYGREAAGVFAAAVAAAFLPDATPSSVIVQALRLAKDGTRAAIEAVCEAAANLTDPEAALLPLRAAIAPFDTVGPDYRNPSLGARRPSRLHAVEELPIALGMVLVGGGDFRATVLGSVNYGRDCDSIATMSGALVGALRGAAAVPAEWSEEVARASRLDLQAPGAALAAVAREIFTRDRARARTHEQAFTAITAIPAMTEADGR</sequence>
<feature type="binding site" evidence="1">
    <location>
        <position position="181"/>
    </location>
    <ligand>
        <name>Mg(2+)</name>
        <dbReference type="ChEBI" id="CHEBI:18420"/>
        <label>1</label>
    </ligand>
</feature>
<evidence type="ECO:0000256" key="2">
    <source>
        <dbReference type="SAM" id="MobiDB-lite"/>
    </source>
</evidence>
<feature type="compositionally biased region" description="Low complexity" evidence="2">
    <location>
        <begin position="19"/>
        <end position="44"/>
    </location>
</feature>
<dbReference type="GO" id="GO:0046872">
    <property type="term" value="F:metal ion binding"/>
    <property type="evidence" value="ECO:0007669"/>
    <property type="project" value="UniProtKB-KW"/>
</dbReference>
<comment type="caution">
    <text evidence="3">The sequence shown here is derived from an EMBL/GenBank/DDBJ whole genome shotgun (WGS) entry which is preliminary data.</text>
</comment>
<evidence type="ECO:0000256" key="1">
    <source>
        <dbReference type="PIRSR" id="PIRSR605502-1"/>
    </source>
</evidence>
<feature type="binding site" evidence="1">
    <location>
        <position position="422"/>
    </location>
    <ligand>
        <name>Mg(2+)</name>
        <dbReference type="ChEBI" id="CHEBI:18420"/>
        <label>1</label>
    </ligand>
</feature>
<feature type="binding site" evidence="1">
    <location>
        <position position="421"/>
    </location>
    <ligand>
        <name>Mg(2+)</name>
        <dbReference type="ChEBI" id="CHEBI:18420"/>
        <label>1</label>
    </ligand>
</feature>
<feature type="binding site" evidence="1">
    <location>
        <position position="182"/>
    </location>
    <ligand>
        <name>Mg(2+)</name>
        <dbReference type="ChEBI" id="CHEBI:18420"/>
        <label>1</label>
    </ligand>
</feature>
<comment type="cofactor">
    <cofactor evidence="1">
        <name>Mg(2+)</name>
        <dbReference type="ChEBI" id="CHEBI:18420"/>
    </cofactor>
    <text evidence="1">Binds 2 magnesium ions per subunit.</text>
</comment>
<dbReference type="PANTHER" id="PTHR16222">
    <property type="entry name" value="ADP-RIBOSYLGLYCOHYDROLASE"/>
    <property type="match status" value="1"/>
</dbReference>
<dbReference type="SUPFAM" id="SSF101478">
    <property type="entry name" value="ADP-ribosylglycohydrolase"/>
    <property type="match status" value="1"/>
</dbReference>
<protein>
    <recommendedName>
        <fullName evidence="5">ADP-ribosylglycohydrolase</fullName>
    </recommendedName>
</protein>